<evidence type="ECO:0000256" key="1">
    <source>
        <dbReference type="SAM" id="MobiDB-lite"/>
    </source>
</evidence>
<dbReference type="AlphaFoldDB" id="A0A9P5Q439"/>
<dbReference type="Proteomes" id="UP000772434">
    <property type="component" value="Unassembled WGS sequence"/>
</dbReference>
<dbReference type="PANTHER" id="PTHR37287:SF1">
    <property type="entry name" value="INO EIGHTY SUBUNIT 1"/>
    <property type="match status" value="1"/>
</dbReference>
<protein>
    <recommendedName>
        <fullName evidence="4">Ino eighty subunit 1</fullName>
    </recommendedName>
</protein>
<feature type="region of interest" description="Disordered" evidence="1">
    <location>
        <begin position="309"/>
        <end position="359"/>
    </location>
</feature>
<comment type="caution">
    <text evidence="2">The sequence shown here is derived from an EMBL/GenBank/DDBJ whole genome shotgun (WGS) entry which is preliminary data.</text>
</comment>
<dbReference type="GO" id="GO:0031011">
    <property type="term" value="C:Ino80 complex"/>
    <property type="evidence" value="ECO:0007669"/>
    <property type="project" value="InterPro"/>
</dbReference>
<evidence type="ECO:0000313" key="3">
    <source>
        <dbReference type="Proteomes" id="UP000772434"/>
    </source>
</evidence>
<name>A0A9P5Q439_9AGAR</name>
<dbReference type="EMBL" id="JADNRY010000016">
    <property type="protein sequence ID" value="KAF9073707.1"/>
    <property type="molecule type" value="Genomic_DNA"/>
</dbReference>
<evidence type="ECO:0000313" key="2">
    <source>
        <dbReference type="EMBL" id="KAF9073707.1"/>
    </source>
</evidence>
<feature type="compositionally biased region" description="Pro residues" evidence="1">
    <location>
        <begin position="238"/>
        <end position="254"/>
    </location>
</feature>
<dbReference type="PANTHER" id="PTHR37287">
    <property type="entry name" value="INO EIGHTY SUBUNIT 1"/>
    <property type="match status" value="1"/>
</dbReference>
<keyword evidence="3" id="KW-1185">Reference proteome</keyword>
<dbReference type="InterPro" id="IPR038014">
    <property type="entry name" value="Ies1"/>
</dbReference>
<reference evidence="2" key="1">
    <citation type="submission" date="2020-11" db="EMBL/GenBank/DDBJ databases">
        <authorList>
            <consortium name="DOE Joint Genome Institute"/>
            <person name="Ahrendt S."/>
            <person name="Riley R."/>
            <person name="Andreopoulos W."/>
            <person name="Labutti K."/>
            <person name="Pangilinan J."/>
            <person name="Ruiz-Duenas F.J."/>
            <person name="Barrasa J.M."/>
            <person name="Sanchez-Garcia M."/>
            <person name="Camarero S."/>
            <person name="Miyauchi S."/>
            <person name="Serrano A."/>
            <person name="Linde D."/>
            <person name="Babiker R."/>
            <person name="Drula E."/>
            <person name="Ayuso-Fernandez I."/>
            <person name="Pacheco R."/>
            <person name="Padilla G."/>
            <person name="Ferreira P."/>
            <person name="Barriuso J."/>
            <person name="Kellner H."/>
            <person name="Castanera R."/>
            <person name="Alfaro M."/>
            <person name="Ramirez L."/>
            <person name="Pisabarro A.G."/>
            <person name="Kuo A."/>
            <person name="Tritt A."/>
            <person name="Lipzen A."/>
            <person name="He G."/>
            <person name="Yan M."/>
            <person name="Ng V."/>
            <person name="Cullen D."/>
            <person name="Martin F."/>
            <person name="Rosso M.-N."/>
            <person name="Henrissat B."/>
            <person name="Hibbett D."/>
            <person name="Martinez A.T."/>
            <person name="Grigoriev I.V."/>
        </authorList>
    </citation>
    <scope>NUCLEOTIDE SEQUENCE</scope>
    <source>
        <strain evidence="2">AH 40177</strain>
    </source>
</reference>
<gene>
    <name evidence="2" type="ORF">BDP27DRAFT_1318019</name>
</gene>
<proteinExistence type="predicted"/>
<accession>A0A9P5Q439</accession>
<sequence length="446" mass="50009">MSRRQSPKILKKQDGEPISRNDLQFELLASIFSDKNEVFPDPSQIQDDKPKKVTFGTLYINNILNSPKASKILKDKMLDSADFATHFAMLSLLINLGRINTTMSFFHEMKTAIRTYHPIPALQRTTGNLQDAPRLKSILKAVVYGPDTPKVATTLRDCRSRIEEGISPPTHIANLIFILANESLSISKLHFSSHVDFLDLFTPVQLSSNSRARMFLWLVYNYYCQAAPSPPELEEKPAPNPFSDPARPGEPPPLDQLTEAEAALENVDPPIEKAISDKLVAQRMQFLAKTSTKGKSGIKDDESIASVDSTVKAKGKRRNPGKGKDVKGISNEDESLVDQPTPSRLSEVQYRPSPFRSTPLQAKQPRLVEPGQRYSPYARSFESHHPNVPRVRPRTLLEHAWHVVACSDPLADSDDEMGDEHCRADYVQRLNIVCRLRGKDPTPEPE</sequence>
<dbReference type="OrthoDB" id="5413003at2759"/>
<feature type="region of interest" description="Disordered" evidence="1">
    <location>
        <begin position="230"/>
        <end position="255"/>
    </location>
</feature>
<evidence type="ECO:0008006" key="4">
    <source>
        <dbReference type="Google" id="ProtNLM"/>
    </source>
</evidence>
<organism evidence="2 3">
    <name type="scientific">Rhodocollybia butyracea</name>
    <dbReference type="NCBI Taxonomy" id="206335"/>
    <lineage>
        <taxon>Eukaryota</taxon>
        <taxon>Fungi</taxon>
        <taxon>Dikarya</taxon>
        <taxon>Basidiomycota</taxon>
        <taxon>Agaricomycotina</taxon>
        <taxon>Agaricomycetes</taxon>
        <taxon>Agaricomycetidae</taxon>
        <taxon>Agaricales</taxon>
        <taxon>Marasmiineae</taxon>
        <taxon>Omphalotaceae</taxon>
        <taxon>Rhodocollybia</taxon>
    </lineage>
</organism>